<protein>
    <submittedName>
        <fullName evidence="3">Uncharacterized protein</fullName>
    </submittedName>
</protein>
<name>A0ABR8SU25_9BACL</name>
<evidence type="ECO:0000256" key="2">
    <source>
        <dbReference type="SAM" id="MobiDB-lite"/>
    </source>
</evidence>
<evidence type="ECO:0000256" key="1">
    <source>
        <dbReference type="SAM" id="Coils"/>
    </source>
</evidence>
<organism evidence="3 4">
    <name type="scientific">Paenibacillus gallinarum</name>
    <dbReference type="NCBI Taxonomy" id="2762232"/>
    <lineage>
        <taxon>Bacteria</taxon>
        <taxon>Bacillati</taxon>
        <taxon>Bacillota</taxon>
        <taxon>Bacilli</taxon>
        <taxon>Bacillales</taxon>
        <taxon>Paenibacillaceae</taxon>
        <taxon>Paenibacillus</taxon>
    </lineage>
</organism>
<accession>A0ABR8SU25</accession>
<feature type="coiled-coil region" evidence="1">
    <location>
        <begin position="488"/>
        <end position="515"/>
    </location>
</feature>
<feature type="compositionally biased region" description="Gly residues" evidence="2">
    <location>
        <begin position="208"/>
        <end position="222"/>
    </location>
</feature>
<sequence length="1057" mass="115814">MDYIKKGMSQSYNMGEEPQMGVVEITGQSLYSGVQRGKKEEWIYLTAADLTLNQEYFSDLTAHYWIQADTIHVAGSLNLPGRNLTLNARVISSDGDLSISTSGTLVPKEKDFVRQPKANRGDMAVRSGDNGGDGDDGFDGGDGMSGGHIVLVADYFDLQGQLKLSANGSNGGRGQDGGDGMNGRDGENGRDAETHWFSSDDSSEPGKDGGNGGKAGNAGHSGNGGDAGHIFVGYVTDCAEQKITMESQPGVAGAPTRPGKFGAGAKGGIGGRKFKVVTGRTTAVKIVSQERELSGLNGKDGDPGIYAANPVDGQPTNTGVFQLQYGQFYGVKVDRTEIYTDFSTLDLESALSASLERQMLTLNKAGLAYLTGSEEKLEEAAILLNWLQETTPNENSFDAIRALDSYSSFQKSMLDTSIQWLSLRNKAIILLSQLGQGLDYFGHPWNWVPLMPLDKYQDLGSNLINAAQQAETLYLDYIKADNDQRGRVKILKDAIAVAENRINDLEDQRQKSIIDGERLVSEASELYASILSNEKNLQTVAEEFVEELRSKLAMDSLKATFDLVVNGVALVTNVTPALTALKTGGAIASAVSNYWNTGKTIVIDDTFKSDKTVAKEKKEKEEELSKSLKNVSTVFSSGLGVLKSGAELVDLLGQIEEARDSFGYNSSMLAMSREQFDDMLKPVYGKMPEDKVDGYRKAFNQYLNVVEDYQSKTQSIKAKHLEEARRFAELEQRRADEDRIKQAIGDDLDASLPLFHTYILDLYNGLKLALTDFLYQEYQAYRYLVLSKDLFPLIRDSHVAELSRIHAEITVKLKDALNASENPVQPFKNVTIIFNEESFPEQFVALREHKPAFFPLSIDNQLIREKIAGKAHMMVSDCHVQLPGARHSAGSIHTEYTHYGHSTFLNLYGERFDFVHNKSHGFYEYEVTPEEGKGITGEFSEKMINQSGGAVGDGTTRIMPGLLSLWSIEVPLEDRSGCKLNEGVNLSEVKKIVMTLAGKAEAYAPKSPSGKMSAFAVPKPMNSNDIFADNEMFSLPGKEPDAVTVQEKLSDSIVIEL</sequence>
<evidence type="ECO:0000313" key="4">
    <source>
        <dbReference type="Proteomes" id="UP000608071"/>
    </source>
</evidence>
<dbReference type="RefSeq" id="WP_191797982.1">
    <property type="nucleotide sequence ID" value="NZ_JACSQL010000001.1"/>
</dbReference>
<dbReference type="Proteomes" id="UP000608071">
    <property type="component" value="Unassembled WGS sequence"/>
</dbReference>
<feature type="region of interest" description="Disordered" evidence="2">
    <location>
        <begin position="114"/>
        <end position="141"/>
    </location>
</feature>
<reference evidence="3 4" key="1">
    <citation type="submission" date="2020-08" db="EMBL/GenBank/DDBJ databases">
        <title>A Genomic Blueprint of the Chicken Gut Microbiome.</title>
        <authorList>
            <person name="Gilroy R."/>
            <person name="Ravi A."/>
            <person name="Getino M."/>
            <person name="Pursley I."/>
            <person name="Horton D.L."/>
            <person name="Alikhan N.-F."/>
            <person name="Baker D."/>
            <person name="Gharbi K."/>
            <person name="Hall N."/>
            <person name="Watson M."/>
            <person name="Adriaenssens E.M."/>
            <person name="Foster-Nyarko E."/>
            <person name="Jarju S."/>
            <person name="Secka A."/>
            <person name="Antonio M."/>
            <person name="Oren A."/>
            <person name="Chaudhuri R."/>
            <person name="La Ragione R.M."/>
            <person name="Hildebrand F."/>
            <person name="Pallen M.J."/>
        </authorList>
    </citation>
    <scope>NUCLEOTIDE SEQUENCE [LARGE SCALE GENOMIC DNA]</scope>
    <source>
        <strain evidence="3 4">Sa2BVA9</strain>
    </source>
</reference>
<keyword evidence="1" id="KW-0175">Coiled coil</keyword>
<keyword evidence="4" id="KW-1185">Reference proteome</keyword>
<feature type="compositionally biased region" description="Gly residues" evidence="2">
    <location>
        <begin position="169"/>
        <end position="181"/>
    </location>
</feature>
<comment type="caution">
    <text evidence="3">The sequence shown here is derived from an EMBL/GenBank/DDBJ whole genome shotgun (WGS) entry which is preliminary data.</text>
</comment>
<evidence type="ECO:0000313" key="3">
    <source>
        <dbReference type="EMBL" id="MBD7966993.1"/>
    </source>
</evidence>
<dbReference type="EMBL" id="JACSQL010000001">
    <property type="protein sequence ID" value="MBD7966993.1"/>
    <property type="molecule type" value="Genomic_DNA"/>
</dbReference>
<gene>
    <name evidence="3" type="ORF">H9647_02860</name>
</gene>
<feature type="compositionally biased region" description="Basic and acidic residues" evidence="2">
    <location>
        <begin position="182"/>
        <end position="194"/>
    </location>
</feature>
<feature type="region of interest" description="Disordered" evidence="2">
    <location>
        <begin position="166"/>
        <end position="222"/>
    </location>
</feature>
<proteinExistence type="predicted"/>